<protein>
    <submittedName>
        <fullName evidence="1">Uncharacterized protein</fullName>
    </submittedName>
</protein>
<gene>
    <name evidence="1" type="ORF">J2Z65_004538</name>
</gene>
<sequence length="35" mass="3654">MIASNCNNPFILKGLFLCAPTFINNGQANGVGSQV</sequence>
<reference evidence="1 2" key="1">
    <citation type="submission" date="2021-03" db="EMBL/GenBank/DDBJ databases">
        <title>Genomic Encyclopedia of Type Strains, Phase IV (KMG-IV): sequencing the most valuable type-strain genomes for metagenomic binning, comparative biology and taxonomic classification.</title>
        <authorList>
            <person name="Goeker M."/>
        </authorList>
    </citation>
    <scope>NUCLEOTIDE SEQUENCE [LARGE SCALE GENOMIC DNA]</scope>
    <source>
        <strain evidence="1 2">DSM 24950</strain>
    </source>
</reference>
<evidence type="ECO:0000313" key="1">
    <source>
        <dbReference type="EMBL" id="MBP1965301.1"/>
    </source>
</evidence>
<name>A0ABS4I4G8_9BACL</name>
<dbReference type="EMBL" id="JAGGKV010000013">
    <property type="protein sequence ID" value="MBP1965301.1"/>
    <property type="molecule type" value="Genomic_DNA"/>
</dbReference>
<keyword evidence="2" id="KW-1185">Reference proteome</keyword>
<dbReference type="Proteomes" id="UP001519344">
    <property type="component" value="Unassembled WGS sequence"/>
</dbReference>
<proteinExistence type="predicted"/>
<evidence type="ECO:0000313" key="2">
    <source>
        <dbReference type="Proteomes" id="UP001519344"/>
    </source>
</evidence>
<comment type="caution">
    <text evidence="1">The sequence shown here is derived from an EMBL/GenBank/DDBJ whole genome shotgun (WGS) entry which is preliminary data.</text>
</comment>
<organism evidence="1 2">
    <name type="scientific">Paenibacillus aceris</name>
    <dbReference type="NCBI Taxonomy" id="869555"/>
    <lineage>
        <taxon>Bacteria</taxon>
        <taxon>Bacillati</taxon>
        <taxon>Bacillota</taxon>
        <taxon>Bacilli</taxon>
        <taxon>Bacillales</taxon>
        <taxon>Paenibacillaceae</taxon>
        <taxon>Paenibacillus</taxon>
    </lineage>
</organism>
<accession>A0ABS4I4G8</accession>